<sequence>MKRAAAGARPQSQFAAPGFTLIEVLVALSIVAVALLAGLKATGSLSRNAERQNISMLGQICAENELIRLRLRRQLPDTGNSQIDCPQADRMLQVNLSVRPTPNPNFRRVDARVLEQGQYVLQLSTVMGRN</sequence>
<keyword evidence="5 9" id="KW-0997">Cell inner membrane</keyword>
<evidence type="ECO:0000256" key="3">
    <source>
        <dbReference type="ARBA" id="ARBA00022475"/>
    </source>
</evidence>
<dbReference type="GO" id="GO:0015627">
    <property type="term" value="C:type II protein secretion system complex"/>
    <property type="evidence" value="ECO:0007669"/>
    <property type="project" value="UniProtKB-UniRule"/>
</dbReference>
<evidence type="ECO:0000256" key="2">
    <source>
        <dbReference type="ARBA" id="ARBA00008358"/>
    </source>
</evidence>
<dbReference type="GO" id="GO:0005886">
    <property type="term" value="C:plasma membrane"/>
    <property type="evidence" value="ECO:0007669"/>
    <property type="project" value="UniProtKB-SubCell"/>
</dbReference>
<keyword evidence="8 9" id="KW-0472">Membrane</keyword>
<name>A0A927FGA6_9BURK</name>
<accession>A0A927FGA6</accession>
<evidence type="ECO:0000313" key="11">
    <source>
        <dbReference type="EMBL" id="MBD8049513.1"/>
    </source>
</evidence>
<dbReference type="SUPFAM" id="SSF54523">
    <property type="entry name" value="Pili subunits"/>
    <property type="match status" value="2"/>
</dbReference>
<evidence type="ECO:0000256" key="8">
    <source>
        <dbReference type="ARBA" id="ARBA00023136"/>
    </source>
</evidence>
<dbReference type="InterPro" id="IPR012902">
    <property type="entry name" value="N_methyl_site"/>
</dbReference>
<dbReference type="PANTHER" id="PTHR38779">
    <property type="entry name" value="TYPE II SECRETION SYSTEM PROTEIN I-RELATED"/>
    <property type="match status" value="1"/>
</dbReference>
<feature type="domain" description="Type II secretion system protein GspI C-terminal" evidence="10">
    <location>
        <begin position="56"/>
        <end position="127"/>
    </location>
</feature>
<dbReference type="Pfam" id="PF07963">
    <property type="entry name" value="N_methyl"/>
    <property type="match status" value="1"/>
</dbReference>
<keyword evidence="6 9" id="KW-0812">Transmembrane</keyword>
<reference evidence="11" key="1">
    <citation type="submission" date="2020-09" db="EMBL/GenBank/DDBJ databases">
        <title>Genome seq and assembly of Limnohabitants sp.</title>
        <authorList>
            <person name="Chhetri G."/>
        </authorList>
    </citation>
    <scope>NUCLEOTIDE SEQUENCE</scope>
    <source>
        <strain evidence="11">JUR4</strain>
    </source>
</reference>
<comment type="subunit">
    <text evidence="9">Type II secretion is composed of four main components: the outer membrane complex, the inner membrane complex, the cytoplasmic secretion ATPase and the periplasm-spanning pseudopilus.</text>
</comment>
<keyword evidence="4 9" id="KW-0488">Methylation</keyword>
<dbReference type="AlphaFoldDB" id="A0A927FGA6"/>
<evidence type="ECO:0000256" key="1">
    <source>
        <dbReference type="ARBA" id="ARBA00004377"/>
    </source>
</evidence>
<evidence type="ECO:0000259" key="10">
    <source>
        <dbReference type="Pfam" id="PF02501"/>
    </source>
</evidence>
<evidence type="ECO:0000256" key="5">
    <source>
        <dbReference type="ARBA" id="ARBA00022519"/>
    </source>
</evidence>
<evidence type="ECO:0000313" key="12">
    <source>
        <dbReference type="Proteomes" id="UP000647424"/>
    </source>
</evidence>
<dbReference type="NCBIfam" id="TIGR01707">
    <property type="entry name" value="gspI"/>
    <property type="match status" value="1"/>
</dbReference>
<evidence type="ECO:0000256" key="4">
    <source>
        <dbReference type="ARBA" id="ARBA00022481"/>
    </source>
</evidence>
<dbReference type="Proteomes" id="UP000647424">
    <property type="component" value="Unassembled WGS sequence"/>
</dbReference>
<evidence type="ECO:0000256" key="6">
    <source>
        <dbReference type="ARBA" id="ARBA00022692"/>
    </source>
</evidence>
<dbReference type="InterPro" id="IPR003413">
    <property type="entry name" value="T2SS_GspI_C"/>
</dbReference>
<comment type="caution">
    <text evidence="11">The sequence shown here is derived from an EMBL/GenBank/DDBJ whole genome shotgun (WGS) entry which is preliminary data.</text>
</comment>
<keyword evidence="3" id="KW-1003">Cell membrane</keyword>
<gene>
    <name evidence="11" type="primary">gspI</name>
    <name evidence="11" type="ORF">IC609_03080</name>
</gene>
<evidence type="ECO:0000256" key="9">
    <source>
        <dbReference type="RuleBase" id="RU368030"/>
    </source>
</evidence>
<dbReference type="NCBIfam" id="TIGR02532">
    <property type="entry name" value="IV_pilin_GFxxxE"/>
    <property type="match status" value="1"/>
</dbReference>
<organism evidence="11 12">
    <name type="scientific">Limnohabitans radicicola</name>
    <dbReference type="NCBI Taxonomy" id="2771427"/>
    <lineage>
        <taxon>Bacteria</taxon>
        <taxon>Pseudomonadati</taxon>
        <taxon>Pseudomonadota</taxon>
        <taxon>Betaproteobacteria</taxon>
        <taxon>Burkholderiales</taxon>
        <taxon>Comamonadaceae</taxon>
        <taxon>Limnohabitans</taxon>
    </lineage>
</organism>
<protein>
    <recommendedName>
        <fullName evidence="9">Type II secretion system protein I</fullName>
        <shortName evidence="9">T2SS minor pseudopilin I</shortName>
    </recommendedName>
</protein>
<comment type="subcellular location">
    <subcellularLocation>
        <location evidence="1 9">Cell inner membrane</location>
        <topology evidence="1 9">Single-pass membrane protein</topology>
    </subcellularLocation>
</comment>
<comment type="function">
    <text evidence="9">Component of the type II secretion system required for the energy-dependent secretion of extracellular factors such as proteases and toxins from the periplasm.</text>
</comment>
<dbReference type="InterPro" id="IPR045584">
    <property type="entry name" value="Pilin-like"/>
</dbReference>
<keyword evidence="7 9" id="KW-1133">Transmembrane helix</keyword>
<comment type="PTM">
    <text evidence="9">Cleaved by prepilin peptidase.</text>
</comment>
<evidence type="ECO:0000256" key="7">
    <source>
        <dbReference type="ARBA" id="ARBA00022989"/>
    </source>
</evidence>
<dbReference type="RefSeq" id="WP_191817974.1">
    <property type="nucleotide sequence ID" value="NZ_JACYFT010000001.1"/>
</dbReference>
<dbReference type="EMBL" id="JACYFT010000001">
    <property type="protein sequence ID" value="MBD8049513.1"/>
    <property type="molecule type" value="Genomic_DNA"/>
</dbReference>
<dbReference type="InterPro" id="IPR010052">
    <property type="entry name" value="T2SS_protein-GspI"/>
</dbReference>
<dbReference type="PANTHER" id="PTHR38779:SF2">
    <property type="entry name" value="TYPE II SECRETION SYSTEM PROTEIN I-RELATED"/>
    <property type="match status" value="1"/>
</dbReference>
<dbReference type="Pfam" id="PF02501">
    <property type="entry name" value="T2SSI"/>
    <property type="match status" value="1"/>
</dbReference>
<feature type="transmembrane region" description="Helical" evidence="9">
    <location>
        <begin position="20"/>
        <end position="39"/>
    </location>
</feature>
<proteinExistence type="inferred from homology"/>
<dbReference type="Gene3D" id="3.30.1300.30">
    <property type="entry name" value="GSPII I/J protein-like"/>
    <property type="match status" value="1"/>
</dbReference>
<keyword evidence="12" id="KW-1185">Reference proteome</keyword>
<comment type="similarity">
    <text evidence="2 9">Belongs to the GSP I family.</text>
</comment>
<dbReference type="GO" id="GO:0015628">
    <property type="term" value="P:protein secretion by the type II secretion system"/>
    <property type="evidence" value="ECO:0007669"/>
    <property type="project" value="UniProtKB-UniRule"/>
</dbReference>